<evidence type="ECO:0000256" key="1">
    <source>
        <dbReference type="SAM" id="MobiDB-lite"/>
    </source>
</evidence>
<proteinExistence type="predicted"/>
<reference evidence="3" key="1">
    <citation type="submission" date="2023-07" db="EMBL/GenBank/DDBJ databases">
        <title>Brevundimonas soil sp. nov., isolated from the soil of chemical plant.</title>
        <authorList>
            <person name="Wu N."/>
        </authorList>
    </citation>
    <scope>NUCLEOTIDE SEQUENCE</scope>
    <source>
        <strain evidence="3">XZ-24</strain>
    </source>
</reference>
<dbReference type="SUPFAM" id="SSF53041">
    <property type="entry name" value="Resolvase-like"/>
    <property type="match status" value="1"/>
</dbReference>
<sequence>MAETASQSEDPVRAAVAPSTAIGLVCAADEDSVASQRARLAAAGFDGMAVEAPAGAAARPQVDRVLLELRAGQTLYLPGLDTLRRNVPDTLRTLRGLLELGVEIRVAEPDSPPVTLAPEPVLIEALTLLSTFSANHRNAPNTPGRSGRSETLSEVQAKHARRLFDEGQSLRTISLIFRVPPDVVWRAIGRRSALRDEG</sequence>
<dbReference type="RefSeq" id="WP_302108984.1">
    <property type="nucleotide sequence ID" value="NZ_JAUKTR010000001.1"/>
</dbReference>
<evidence type="ECO:0000259" key="2">
    <source>
        <dbReference type="SMART" id="SM00857"/>
    </source>
</evidence>
<dbReference type="InterPro" id="IPR006119">
    <property type="entry name" value="Resolv_N"/>
</dbReference>
<evidence type="ECO:0000313" key="3">
    <source>
        <dbReference type="EMBL" id="MDO1558576.1"/>
    </source>
</evidence>
<dbReference type="Proteomes" id="UP001169063">
    <property type="component" value="Unassembled WGS sequence"/>
</dbReference>
<feature type="domain" description="Resolvase/invertase-type recombinase catalytic" evidence="2">
    <location>
        <begin position="20"/>
        <end position="136"/>
    </location>
</feature>
<dbReference type="SMART" id="SM00857">
    <property type="entry name" value="Resolvase"/>
    <property type="match status" value="1"/>
</dbReference>
<name>A0ABT8SJB2_9CAUL</name>
<comment type="caution">
    <text evidence="3">The sequence shown here is derived from an EMBL/GenBank/DDBJ whole genome shotgun (WGS) entry which is preliminary data.</text>
</comment>
<evidence type="ECO:0000313" key="4">
    <source>
        <dbReference type="Proteomes" id="UP001169063"/>
    </source>
</evidence>
<keyword evidence="4" id="KW-1185">Reference proteome</keyword>
<dbReference type="InterPro" id="IPR036162">
    <property type="entry name" value="Resolvase-like_N_sf"/>
</dbReference>
<organism evidence="3 4">
    <name type="scientific">Peiella sedimenti</name>
    <dbReference type="NCBI Taxonomy" id="3061083"/>
    <lineage>
        <taxon>Bacteria</taxon>
        <taxon>Pseudomonadati</taxon>
        <taxon>Pseudomonadota</taxon>
        <taxon>Alphaproteobacteria</taxon>
        <taxon>Caulobacterales</taxon>
        <taxon>Caulobacteraceae</taxon>
        <taxon>Peiella</taxon>
    </lineage>
</organism>
<dbReference type="Gene3D" id="3.40.50.1390">
    <property type="entry name" value="Resolvase, N-terminal catalytic domain"/>
    <property type="match status" value="1"/>
</dbReference>
<dbReference type="Pfam" id="PF00239">
    <property type="entry name" value="Resolvase"/>
    <property type="match status" value="1"/>
</dbReference>
<accession>A0ABT8SJB2</accession>
<gene>
    <name evidence="3" type="ORF">Q0812_03935</name>
</gene>
<protein>
    <submittedName>
        <fullName evidence="3">Recombinase family protein</fullName>
    </submittedName>
</protein>
<feature type="region of interest" description="Disordered" evidence="1">
    <location>
        <begin position="134"/>
        <end position="153"/>
    </location>
</feature>
<dbReference type="EMBL" id="JAUKTR010000001">
    <property type="protein sequence ID" value="MDO1558576.1"/>
    <property type="molecule type" value="Genomic_DNA"/>
</dbReference>